<organism evidence="8">
    <name type="scientific">Dictyoglomus thermophilum</name>
    <dbReference type="NCBI Taxonomy" id="14"/>
    <lineage>
        <taxon>Bacteria</taxon>
        <taxon>Pseudomonadati</taxon>
        <taxon>Dictyoglomota</taxon>
        <taxon>Dictyoglomia</taxon>
        <taxon>Dictyoglomales</taxon>
        <taxon>Dictyoglomaceae</taxon>
        <taxon>Dictyoglomus</taxon>
    </lineage>
</organism>
<dbReference type="SUPFAM" id="SSF102114">
    <property type="entry name" value="Radical SAM enzymes"/>
    <property type="match status" value="1"/>
</dbReference>
<dbReference type="InterPro" id="IPR050377">
    <property type="entry name" value="Radical_SAM_PqqE_MftC-like"/>
</dbReference>
<dbReference type="Gene3D" id="3.20.20.70">
    <property type="entry name" value="Aldolase class I"/>
    <property type="match status" value="1"/>
</dbReference>
<dbReference type="GO" id="GO:0046872">
    <property type="term" value="F:metal ion binding"/>
    <property type="evidence" value="ECO:0007669"/>
    <property type="project" value="UniProtKB-KW"/>
</dbReference>
<dbReference type="GO" id="GO:0003824">
    <property type="term" value="F:catalytic activity"/>
    <property type="evidence" value="ECO:0007669"/>
    <property type="project" value="InterPro"/>
</dbReference>
<comment type="cofactor">
    <cofactor evidence="1">
        <name>[4Fe-4S] cluster</name>
        <dbReference type="ChEBI" id="CHEBI:49883"/>
    </cofactor>
</comment>
<dbReference type="InterPro" id="IPR023885">
    <property type="entry name" value="4Fe4S-binding_SPASM_dom"/>
</dbReference>
<comment type="caution">
    <text evidence="8">The sequence shown here is derived from an EMBL/GenBank/DDBJ whole genome shotgun (WGS) entry which is preliminary data.</text>
</comment>
<evidence type="ECO:0000256" key="1">
    <source>
        <dbReference type="ARBA" id="ARBA00001966"/>
    </source>
</evidence>
<evidence type="ECO:0000259" key="7">
    <source>
        <dbReference type="Pfam" id="PF13186"/>
    </source>
</evidence>
<dbReference type="GO" id="GO:0051536">
    <property type="term" value="F:iron-sulfur cluster binding"/>
    <property type="evidence" value="ECO:0007669"/>
    <property type="project" value="UniProtKB-KW"/>
</dbReference>
<protein>
    <submittedName>
        <fullName evidence="8">Radical SAM protein</fullName>
    </submittedName>
</protein>
<sequence length="414" mass="48650">MINNYYLKLKPEIHYVKGIRKGALYDLIKGRLISLDEKKGKFIELLEKNYSLSKIIEMGNFAESEVVNLLDFLFREDIIIKCDSKTYIDKYTYGFPKFLLGQPLLKVPTLATAYIEVCNICNLECYFCNAPKYYGCLACTKSNTDDNVLKDNIFEILSYLNDLNCKNIVLFGGNPFLDIESLKNICLLLMKFNFQKIIVLTNGFELNNKEVIDLIRYYNLHIFITIFYPFNIYERLSKGKYRFREVLKNILKLDETGINYNISLVLTKSVNISDILEQLKEDFERKDINAIPIYCYDFSLSKDLLNPPSIAEYELMKIYNPCLYGKITITYDCKYLLCPLIKDYVLGNIKNKELIDILEDLEKYYKITKDKIEPCKYCEFRYACLDCRAYEVLRGSSLYKTNYCNYNPLLGEWR</sequence>
<evidence type="ECO:0000256" key="3">
    <source>
        <dbReference type="ARBA" id="ARBA00022723"/>
    </source>
</evidence>
<keyword evidence="3" id="KW-0479">Metal-binding</keyword>
<keyword evidence="4" id="KW-0408">Iron</keyword>
<dbReference type="PANTHER" id="PTHR11228:SF34">
    <property type="entry name" value="TUNGSTEN-CONTAINING ALDEHYDE FERREDOXIN OXIDOREDUCTASE COFACTOR MODIFYING PROTEIN"/>
    <property type="match status" value="1"/>
</dbReference>
<keyword evidence="5" id="KW-0411">Iron-sulfur</keyword>
<dbReference type="Pfam" id="PF13186">
    <property type="entry name" value="SPASM"/>
    <property type="match status" value="1"/>
</dbReference>
<proteinExistence type="predicted"/>
<dbReference type="CDD" id="cd01335">
    <property type="entry name" value="Radical_SAM"/>
    <property type="match status" value="1"/>
</dbReference>
<evidence type="ECO:0000256" key="2">
    <source>
        <dbReference type="ARBA" id="ARBA00022691"/>
    </source>
</evidence>
<dbReference type="InterPro" id="IPR013785">
    <property type="entry name" value="Aldolase_TIM"/>
</dbReference>
<dbReference type="EMBL" id="DTIN01000042">
    <property type="protein sequence ID" value="HFX14306.1"/>
    <property type="molecule type" value="Genomic_DNA"/>
</dbReference>
<evidence type="ECO:0000313" key="8">
    <source>
        <dbReference type="EMBL" id="HFX14306.1"/>
    </source>
</evidence>
<dbReference type="InterPro" id="IPR007197">
    <property type="entry name" value="rSAM"/>
</dbReference>
<gene>
    <name evidence="8" type="ORF">ENW00_09245</name>
</gene>
<dbReference type="InterPro" id="IPR058240">
    <property type="entry name" value="rSAM_sf"/>
</dbReference>
<evidence type="ECO:0000256" key="4">
    <source>
        <dbReference type="ARBA" id="ARBA00023004"/>
    </source>
</evidence>
<dbReference type="Pfam" id="PF04055">
    <property type="entry name" value="Radical_SAM"/>
    <property type="match status" value="1"/>
</dbReference>
<dbReference type="SFLD" id="SFLDG01067">
    <property type="entry name" value="SPASM/twitch_domain_containing"/>
    <property type="match status" value="1"/>
</dbReference>
<dbReference type="AlphaFoldDB" id="A0A7C3MS81"/>
<evidence type="ECO:0000259" key="6">
    <source>
        <dbReference type="Pfam" id="PF04055"/>
    </source>
</evidence>
<dbReference type="SFLD" id="SFLDS00029">
    <property type="entry name" value="Radical_SAM"/>
    <property type="match status" value="1"/>
</dbReference>
<dbReference type="PANTHER" id="PTHR11228">
    <property type="entry name" value="RADICAL SAM DOMAIN PROTEIN"/>
    <property type="match status" value="1"/>
</dbReference>
<reference evidence="8" key="1">
    <citation type="journal article" date="2020" name="mSystems">
        <title>Genome- and Community-Level Interaction Insights into Carbon Utilization and Element Cycling Functions of Hydrothermarchaeota in Hydrothermal Sediment.</title>
        <authorList>
            <person name="Zhou Z."/>
            <person name="Liu Y."/>
            <person name="Xu W."/>
            <person name="Pan J."/>
            <person name="Luo Z.H."/>
            <person name="Li M."/>
        </authorList>
    </citation>
    <scope>NUCLEOTIDE SEQUENCE [LARGE SCALE GENOMIC DNA]</scope>
    <source>
        <strain evidence="8">SpSt-81</strain>
    </source>
</reference>
<feature type="domain" description="Radical SAM core" evidence="6">
    <location>
        <begin position="115"/>
        <end position="277"/>
    </location>
</feature>
<keyword evidence="2" id="KW-0949">S-adenosyl-L-methionine</keyword>
<accession>A0A7C3MS81</accession>
<name>A0A7C3MS81_DICTH</name>
<feature type="domain" description="4Fe4S-binding SPASM" evidence="7">
    <location>
        <begin position="324"/>
        <end position="378"/>
    </location>
</feature>
<evidence type="ECO:0000256" key="5">
    <source>
        <dbReference type="ARBA" id="ARBA00023014"/>
    </source>
</evidence>